<dbReference type="STRING" id="192904.SAMN04488514_1043"/>
<organism evidence="1 2">
    <name type="scientific">Kriegella aquimaris</name>
    <dbReference type="NCBI Taxonomy" id="192904"/>
    <lineage>
        <taxon>Bacteria</taxon>
        <taxon>Pseudomonadati</taxon>
        <taxon>Bacteroidota</taxon>
        <taxon>Flavobacteriia</taxon>
        <taxon>Flavobacteriales</taxon>
        <taxon>Flavobacteriaceae</taxon>
        <taxon>Kriegella</taxon>
    </lineage>
</organism>
<dbReference type="InterPro" id="IPR026341">
    <property type="entry name" value="T9SS_type_B"/>
</dbReference>
<accession>A0A1G9PGW6</accession>
<dbReference type="Proteomes" id="UP000199440">
    <property type="component" value="Unassembled WGS sequence"/>
</dbReference>
<sequence length="387" mass="42925">MKGIILALLTTQLAMSQEALHNFGSMQIHGTTSVGFHLDVTNDGLLSHNTGLVGFYGDDRSLTVSGTTRPTLYDTEIIVDQGLYLEIPIDILNNANFITGNIYTPRSQSDTYLHFINNAFYVGENQVSLVDGYAAMTGKSTFTFPVGDDERLRPLSLVSETNIPFANCAYFFENAASPSTFPKSFDPSSTETEYLAVNAKEFWDLESAVSGKVTLSWDEWSNIDAIAGFISDLKVIGWSKDQQQWINLGNTDVKGGMAYGSITSEAFIPDEYEIITIGGNNDKLQTFATIELDNYFLTPNGDGKNDFLVFDGIENSASNELQIFNRYGILVYSKKNYDNEFNGIANNGLVITQSEGLPTGIYFYIITFNDLKQKHQGYLYISSNEPR</sequence>
<dbReference type="NCBIfam" id="TIGR04131">
    <property type="entry name" value="Bac_Flav_CTERM"/>
    <property type="match status" value="1"/>
</dbReference>
<keyword evidence="2" id="KW-1185">Reference proteome</keyword>
<protein>
    <submittedName>
        <fullName evidence="1">Gliding motility-associated C-terminal domain-containing protein</fullName>
    </submittedName>
</protein>
<dbReference type="RefSeq" id="WP_245731378.1">
    <property type="nucleotide sequence ID" value="NZ_FNGV01000004.1"/>
</dbReference>
<proteinExistence type="predicted"/>
<evidence type="ECO:0000313" key="2">
    <source>
        <dbReference type="Proteomes" id="UP000199440"/>
    </source>
</evidence>
<gene>
    <name evidence="1" type="ORF">SAMN04488514_1043</name>
</gene>
<dbReference type="Pfam" id="PF13585">
    <property type="entry name" value="CHU_C"/>
    <property type="match status" value="1"/>
</dbReference>
<dbReference type="EMBL" id="FNGV01000004">
    <property type="protein sequence ID" value="SDL98056.1"/>
    <property type="molecule type" value="Genomic_DNA"/>
</dbReference>
<evidence type="ECO:0000313" key="1">
    <source>
        <dbReference type="EMBL" id="SDL98056.1"/>
    </source>
</evidence>
<reference evidence="1 2" key="1">
    <citation type="submission" date="2016-10" db="EMBL/GenBank/DDBJ databases">
        <authorList>
            <person name="de Groot N.N."/>
        </authorList>
    </citation>
    <scope>NUCLEOTIDE SEQUENCE [LARGE SCALE GENOMIC DNA]</scope>
    <source>
        <strain evidence="1 2">DSM 19886</strain>
    </source>
</reference>
<name>A0A1G9PGW6_9FLAO</name>
<dbReference type="AlphaFoldDB" id="A0A1G9PGW6"/>